<dbReference type="OrthoDB" id="74412at2759"/>
<evidence type="ECO:0000259" key="2">
    <source>
        <dbReference type="PROSITE" id="PS50003"/>
    </source>
</evidence>
<dbReference type="EMBL" id="AFYH01110242">
    <property type="status" value="NOT_ANNOTATED_CDS"/>
    <property type="molecule type" value="Genomic_DNA"/>
</dbReference>
<dbReference type="AlphaFoldDB" id="M3XLG6"/>
<dbReference type="EMBL" id="AFYH01110245">
    <property type="status" value="NOT_ANNOTATED_CDS"/>
    <property type="molecule type" value="Genomic_DNA"/>
</dbReference>
<feature type="compositionally biased region" description="Low complexity" evidence="1">
    <location>
        <begin position="184"/>
        <end position="213"/>
    </location>
</feature>
<dbReference type="SMART" id="SM00233">
    <property type="entry name" value="PH"/>
    <property type="match status" value="1"/>
</dbReference>
<evidence type="ECO:0000256" key="1">
    <source>
        <dbReference type="SAM" id="MobiDB-lite"/>
    </source>
</evidence>
<dbReference type="OMA" id="VIHHEST"/>
<reference evidence="3" key="2">
    <citation type="submission" date="2025-08" db="UniProtKB">
        <authorList>
            <consortium name="Ensembl"/>
        </authorList>
    </citation>
    <scope>IDENTIFICATION</scope>
</reference>
<dbReference type="SUPFAM" id="SSF50729">
    <property type="entry name" value="PH domain-like"/>
    <property type="match status" value="1"/>
</dbReference>
<dbReference type="EMBL" id="AFYH01110244">
    <property type="status" value="NOT_ANNOTATED_CDS"/>
    <property type="molecule type" value="Genomic_DNA"/>
</dbReference>
<dbReference type="EMBL" id="AFYH01110240">
    <property type="status" value="NOT_ANNOTATED_CDS"/>
    <property type="molecule type" value="Genomic_DNA"/>
</dbReference>
<gene>
    <name evidence="3" type="primary">IPCEF1</name>
</gene>
<dbReference type="EMBL" id="AFYH01110237">
    <property type="status" value="NOT_ANNOTATED_CDS"/>
    <property type="molecule type" value="Genomic_DNA"/>
</dbReference>
<dbReference type="EMBL" id="AFYH01110246">
    <property type="status" value="NOT_ANNOTATED_CDS"/>
    <property type="molecule type" value="Genomic_DNA"/>
</dbReference>
<dbReference type="EMBL" id="AFYH01110243">
    <property type="status" value="NOT_ANNOTATED_CDS"/>
    <property type="molecule type" value="Genomic_DNA"/>
</dbReference>
<dbReference type="PANTHER" id="PTHR12844:SF45">
    <property type="entry name" value="CNK3_IPCEF1 FUSION PROTEIN-RELATED"/>
    <property type="match status" value="1"/>
</dbReference>
<dbReference type="STRING" id="7897.ENSLACP00000023572"/>
<reference evidence="3" key="3">
    <citation type="submission" date="2025-09" db="UniProtKB">
        <authorList>
            <consortium name="Ensembl"/>
        </authorList>
    </citation>
    <scope>IDENTIFICATION</scope>
</reference>
<dbReference type="InterPro" id="IPR001849">
    <property type="entry name" value="PH_domain"/>
</dbReference>
<dbReference type="InterPro" id="IPR051566">
    <property type="entry name" value="CNKSR"/>
</dbReference>
<dbReference type="HOGENOM" id="CLU_051850_0_0_1"/>
<feature type="region of interest" description="Disordered" evidence="1">
    <location>
        <begin position="263"/>
        <end position="300"/>
    </location>
</feature>
<dbReference type="CDD" id="cd01260">
    <property type="entry name" value="PH_CNK_mammalian-like"/>
    <property type="match status" value="1"/>
</dbReference>
<dbReference type="GeneTree" id="ENSGT00940000163429"/>
<sequence length="428" mass="48091">MAADGYSPVSLRQKTRKKNRGNATAMSRRRISCKDLGHADLQGWLFKKKEIKGFIGNKWKKFWFVLKGSSLYWYTNQVAEKAEGFISLPDFKVDQATECKKKHAIKASHPQTKTFYFAAENSEEMNKWLNKLGLAAIQYVVPEKNDTECWSESEQDDPEVTADTPPPPYSIQTSATSDQTLQESSYSSPLSSEASSSVSSPDSSIRSQSSSTSSVKLVYKERQSWLDIVNSSDHGESLDAQNCTEVSLPDRMDNTKPFLTVSSYGSQESVSKNDVDQSTRGSQHLGVQEESSLAGTLKGLPLGNTDEMEQLYKSLEQASLSPIGDRRPSTRKELRKSFIKRCKNPAVNDKLHRIRTLNSTLKAKEADLTIINQLLEDPHLTAVKFREWKDVQAILFQEICQQYSHQHISEDSTTALERQSPPCIETDV</sequence>
<evidence type="ECO:0000313" key="3">
    <source>
        <dbReference type="Ensembl" id="ENSLACP00000023572.1"/>
    </source>
</evidence>
<protein>
    <submittedName>
        <fullName evidence="3">Interaction protein for cytohesin exchange factors 1</fullName>
    </submittedName>
</protein>
<dbReference type="InParanoid" id="M3XLG6"/>
<accession>M3XLG6</accession>
<dbReference type="PROSITE" id="PS50003">
    <property type="entry name" value="PH_DOMAIN"/>
    <property type="match status" value="1"/>
</dbReference>
<dbReference type="Pfam" id="PF00169">
    <property type="entry name" value="PH"/>
    <property type="match status" value="1"/>
</dbReference>
<reference evidence="4" key="1">
    <citation type="submission" date="2011-08" db="EMBL/GenBank/DDBJ databases">
        <title>The draft genome of Latimeria chalumnae.</title>
        <authorList>
            <person name="Di Palma F."/>
            <person name="Alfoldi J."/>
            <person name="Johnson J."/>
            <person name="Berlin A."/>
            <person name="Gnerre S."/>
            <person name="Jaffe D."/>
            <person name="MacCallum I."/>
            <person name="Young S."/>
            <person name="Walker B.J."/>
            <person name="Lander E."/>
            <person name="Lindblad-Toh K."/>
        </authorList>
    </citation>
    <scope>NUCLEOTIDE SEQUENCE [LARGE SCALE GENOMIC DNA]</scope>
    <source>
        <strain evidence="4">Wild caught</strain>
    </source>
</reference>
<dbReference type="Proteomes" id="UP000008672">
    <property type="component" value="Unassembled WGS sequence"/>
</dbReference>
<dbReference type="KEGG" id="lcm:102365252"/>
<evidence type="ECO:0000313" key="4">
    <source>
        <dbReference type="Proteomes" id="UP000008672"/>
    </source>
</evidence>
<dbReference type="Gene3D" id="2.30.29.30">
    <property type="entry name" value="Pleckstrin-homology domain (PH domain)/Phosphotyrosine-binding domain (PTB)"/>
    <property type="match status" value="1"/>
</dbReference>
<name>M3XLG6_LATCH</name>
<feature type="compositionally biased region" description="Acidic residues" evidence="1">
    <location>
        <begin position="149"/>
        <end position="160"/>
    </location>
</feature>
<dbReference type="eggNOG" id="KOG1738">
    <property type="taxonomic scope" value="Eukaryota"/>
</dbReference>
<dbReference type="EMBL" id="AFYH01110239">
    <property type="status" value="NOT_ANNOTATED_CDS"/>
    <property type="molecule type" value="Genomic_DNA"/>
</dbReference>
<proteinExistence type="predicted"/>
<feature type="domain" description="PH" evidence="2">
    <location>
        <begin position="38"/>
        <end position="137"/>
    </location>
</feature>
<feature type="region of interest" description="Disordered" evidence="1">
    <location>
        <begin position="147"/>
        <end position="213"/>
    </location>
</feature>
<keyword evidence="4" id="KW-1185">Reference proteome</keyword>
<dbReference type="RefSeq" id="XP_014346457.1">
    <property type="nucleotide sequence ID" value="XM_014490971.2"/>
</dbReference>
<dbReference type="FunCoup" id="M3XLG6">
    <property type="interactions" value="290"/>
</dbReference>
<dbReference type="InterPro" id="IPR011993">
    <property type="entry name" value="PH-like_dom_sf"/>
</dbReference>
<organism evidence="3 4">
    <name type="scientific">Latimeria chalumnae</name>
    <name type="common">Coelacanth</name>
    <dbReference type="NCBI Taxonomy" id="7897"/>
    <lineage>
        <taxon>Eukaryota</taxon>
        <taxon>Metazoa</taxon>
        <taxon>Chordata</taxon>
        <taxon>Craniata</taxon>
        <taxon>Vertebrata</taxon>
        <taxon>Euteleostomi</taxon>
        <taxon>Coelacanthiformes</taxon>
        <taxon>Coelacanthidae</taxon>
        <taxon>Latimeria</taxon>
    </lineage>
</organism>
<feature type="region of interest" description="Disordered" evidence="1">
    <location>
        <begin position="1"/>
        <end position="26"/>
    </location>
</feature>
<feature type="compositionally biased region" description="Polar residues" evidence="1">
    <location>
        <begin position="170"/>
        <end position="183"/>
    </location>
</feature>
<dbReference type="PANTHER" id="PTHR12844">
    <property type="entry name" value="CONNECTOR ENCHANCER OF KINASE SUPPRESSOR OF RAS"/>
    <property type="match status" value="1"/>
</dbReference>
<dbReference type="GeneID" id="102365252"/>
<dbReference type="Ensembl" id="ENSLACT00000025955.1">
    <property type="protein sequence ID" value="ENSLACP00000023572.1"/>
    <property type="gene ID" value="ENSLACG00000022458.1"/>
</dbReference>
<dbReference type="CTD" id="26034"/>
<dbReference type="EMBL" id="AFYH01110241">
    <property type="status" value="NOT_ANNOTATED_CDS"/>
    <property type="molecule type" value="Genomic_DNA"/>
</dbReference>
<dbReference type="EMBL" id="AFYH01110238">
    <property type="status" value="NOT_ANNOTATED_CDS"/>
    <property type="molecule type" value="Genomic_DNA"/>
</dbReference>